<sequence>MSEDILYKRQRILNHSNLELDDDTLEQYTLIEVEKLMRLHERSLDCGTKNWITMLLRKL</sequence>
<dbReference type="AlphaFoldDB" id="A0A816KU40"/>
<proteinExistence type="predicted"/>
<organism evidence="1">
    <name type="scientific">Brassica napus</name>
    <name type="common">Rape</name>
    <dbReference type="NCBI Taxonomy" id="3708"/>
    <lineage>
        <taxon>Eukaryota</taxon>
        <taxon>Viridiplantae</taxon>
        <taxon>Streptophyta</taxon>
        <taxon>Embryophyta</taxon>
        <taxon>Tracheophyta</taxon>
        <taxon>Spermatophyta</taxon>
        <taxon>Magnoliopsida</taxon>
        <taxon>eudicotyledons</taxon>
        <taxon>Gunneridae</taxon>
        <taxon>Pentapetalae</taxon>
        <taxon>rosids</taxon>
        <taxon>malvids</taxon>
        <taxon>Brassicales</taxon>
        <taxon>Brassicaceae</taxon>
        <taxon>Brassiceae</taxon>
        <taxon>Brassica</taxon>
    </lineage>
</organism>
<gene>
    <name evidence="1" type="ORF">DARMORV10_C05P14840.1</name>
</gene>
<accession>A0A816KU40</accession>
<reference evidence="1" key="1">
    <citation type="submission" date="2021-01" db="EMBL/GenBank/DDBJ databases">
        <authorList>
            <consortium name="Genoscope - CEA"/>
            <person name="William W."/>
        </authorList>
    </citation>
    <scope>NUCLEOTIDE SEQUENCE</scope>
</reference>
<evidence type="ECO:0000313" key="1">
    <source>
        <dbReference type="EMBL" id="CAF1926167.1"/>
    </source>
</evidence>
<protein>
    <submittedName>
        <fullName evidence="1">(rape) hypothetical protein</fullName>
    </submittedName>
</protein>
<dbReference type="EMBL" id="HG994369">
    <property type="protein sequence ID" value="CAF1926167.1"/>
    <property type="molecule type" value="Genomic_DNA"/>
</dbReference>
<name>A0A816KU40_BRANA</name>
<dbReference type="Proteomes" id="UP001295469">
    <property type="component" value="Chromosome C05"/>
</dbReference>